<evidence type="ECO:0000256" key="7">
    <source>
        <dbReference type="ARBA" id="ARBA00023277"/>
    </source>
</evidence>
<proteinExistence type="inferred from homology"/>
<keyword evidence="5" id="KW-0554">One-carbon metabolism</keyword>
<dbReference type="GO" id="GO:0019854">
    <property type="term" value="P:L-ascorbic acid catabolic process"/>
    <property type="evidence" value="ECO:0007669"/>
    <property type="project" value="TreeGrafter"/>
</dbReference>
<keyword evidence="7" id="KW-0119">Carbohydrate metabolism</keyword>
<accession>A0A2N7AS62</accession>
<dbReference type="InterPro" id="IPR013785">
    <property type="entry name" value="Aldolase_TIM"/>
</dbReference>
<organism evidence="9 10">
    <name type="scientific">Companilactobacillus nuruki</name>
    <dbReference type="NCBI Taxonomy" id="1993540"/>
    <lineage>
        <taxon>Bacteria</taxon>
        <taxon>Bacillati</taxon>
        <taxon>Bacillota</taxon>
        <taxon>Bacilli</taxon>
        <taxon>Lactobacillales</taxon>
        <taxon>Lactobacillaceae</taxon>
        <taxon>Companilactobacillus</taxon>
    </lineage>
</organism>
<evidence type="ECO:0000313" key="9">
    <source>
        <dbReference type="EMBL" id="PMD68198.1"/>
    </source>
</evidence>
<dbReference type="NCBIfam" id="TIGR03128">
    <property type="entry name" value="RuMP_HxlA"/>
    <property type="match status" value="1"/>
</dbReference>
<evidence type="ECO:0000256" key="6">
    <source>
        <dbReference type="ARBA" id="ARBA00023239"/>
    </source>
</evidence>
<protein>
    <recommendedName>
        <fullName evidence="4">3-hexulose-6-phosphate synthase</fullName>
        <ecNumber evidence="4">4.1.2.43</ecNumber>
    </recommendedName>
</protein>
<dbReference type="PANTHER" id="PTHR35039">
    <property type="entry name" value="3-KETO-L-GULONATE-6-PHOSPHATE DECARBOXYLASE SGBH-RELATED"/>
    <property type="match status" value="1"/>
</dbReference>
<dbReference type="SUPFAM" id="SSF51366">
    <property type="entry name" value="Ribulose-phoshate binding barrel"/>
    <property type="match status" value="1"/>
</dbReference>
<dbReference type="GO" id="GO:0033982">
    <property type="term" value="F:3-dehydro-L-gulonate-6-phosphate decarboxylase activity"/>
    <property type="evidence" value="ECO:0007669"/>
    <property type="project" value="TreeGrafter"/>
</dbReference>
<keyword evidence="10" id="KW-1185">Reference proteome</keyword>
<evidence type="ECO:0000256" key="2">
    <source>
        <dbReference type="ARBA" id="ARBA00005014"/>
    </source>
</evidence>
<dbReference type="EC" id="4.1.2.43" evidence="4"/>
<comment type="catalytic activity">
    <reaction evidence="1">
        <text>D-ribulose 5-phosphate + formaldehyde = D-arabino-hex-3-ulose 6-phosphate</text>
        <dbReference type="Rhea" id="RHEA:25201"/>
        <dbReference type="ChEBI" id="CHEBI:16842"/>
        <dbReference type="ChEBI" id="CHEBI:58121"/>
        <dbReference type="ChEBI" id="CHEBI:58542"/>
        <dbReference type="EC" id="4.1.2.43"/>
    </reaction>
</comment>
<evidence type="ECO:0000256" key="4">
    <source>
        <dbReference type="ARBA" id="ARBA00012890"/>
    </source>
</evidence>
<dbReference type="InterPro" id="IPR041710">
    <property type="entry name" value="HPS/KGPDC"/>
</dbReference>
<comment type="caution">
    <text evidence="9">The sequence shown here is derived from an EMBL/GenBank/DDBJ whole genome shotgun (WGS) entry which is preliminary data.</text>
</comment>
<feature type="domain" description="Orotidine 5'-phosphate decarboxylase" evidence="8">
    <location>
        <begin position="2"/>
        <end position="203"/>
    </location>
</feature>
<dbReference type="Proteomes" id="UP000235649">
    <property type="component" value="Unassembled WGS sequence"/>
</dbReference>
<dbReference type="GO" id="GO:0006730">
    <property type="term" value="P:one-carbon metabolic process"/>
    <property type="evidence" value="ECO:0007669"/>
    <property type="project" value="UniProtKB-KW"/>
</dbReference>
<dbReference type="FunFam" id="3.20.20.70:FF:000022">
    <property type="entry name" value="3-keto-L-gulonate-6-phosphate decarboxylase UlaD"/>
    <property type="match status" value="1"/>
</dbReference>
<keyword evidence="6" id="KW-0456">Lyase</keyword>
<dbReference type="OrthoDB" id="43475at2"/>
<evidence type="ECO:0000256" key="5">
    <source>
        <dbReference type="ARBA" id="ARBA00022563"/>
    </source>
</evidence>
<evidence type="ECO:0000256" key="1">
    <source>
        <dbReference type="ARBA" id="ARBA00000718"/>
    </source>
</evidence>
<sequence>MKLQLALDDISLKDALDLGEKVKNYIDIFEMGSPFIIENGSLAIKEFKRRFPEKKILADTKIVDAGSYEAGLAFKAGADYCTVIGLTDILTIKECLKAARKYNKSIFVDTINIENLNKRIPELEAAGVDHISVHVGVDEQAVGKTPIDALRQVKSLSNNSILSVAGGIKADTVDLYKKSGADIVIVGGGINHAKNSVLAAKKLAEKIND</sequence>
<dbReference type="GO" id="GO:0043801">
    <property type="term" value="F:hexulose-6-phosphate synthase activity"/>
    <property type="evidence" value="ECO:0007669"/>
    <property type="project" value="UniProtKB-EC"/>
</dbReference>
<comment type="pathway">
    <text evidence="2">One-carbon metabolism; formaldehyde assimilation via RuMP pathway; D-fructose 6-phosphate from D-ribulose 5-phosphate and formaldehyde: step 1/2.</text>
</comment>
<dbReference type="GO" id="GO:0006207">
    <property type="term" value="P:'de novo' pyrimidine nucleobase biosynthetic process"/>
    <property type="evidence" value="ECO:0007669"/>
    <property type="project" value="InterPro"/>
</dbReference>
<evidence type="ECO:0000259" key="8">
    <source>
        <dbReference type="SMART" id="SM00934"/>
    </source>
</evidence>
<dbReference type="RefSeq" id="WP_102196983.1">
    <property type="nucleotide sequence ID" value="NZ_NIPR01000052.1"/>
</dbReference>
<dbReference type="AlphaFoldDB" id="A0A2N7AS62"/>
<dbReference type="PANTHER" id="PTHR35039:SF3">
    <property type="entry name" value="3-KETO-L-GULONATE-6-PHOSPHATE DECARBOXYLASE SGBH-RELATED"/>
    <property type="match status" value="1"/>
</dbReference>
<dbReference type="Pfam" id="PF00215">
    <property type="entry name" value="OMPdecase"/>
    <property type="match status" value="1"/>
</dbReference>
<dbReference type="SMART" id="SM00934">
    <property type="entry name" value="OMPdecase"/>
    <property type="match status" value="1"/>
</dbReference>
<gene>
    <name evidence="9" type="ORF">CBP76_11405</name>
</gene>
<evidence type="ECO:0000313" key="10">
    <source>
        <dbReference type="Proteomes" id="UP000235649"/>
    </source>
</evidence>
<dbReference type="GO" id="GO:0004590">
    <property type="term" value="F:orotidine-5'-phosphate decarboxylase activity"/>
    <property type="evidence" value="ECO:0007669"/>
    <property type="project" value="InterPro"/>
</dbReference>
<dbReference type="InterPro" id="IPR017553">
    <property type="entry name" value="3-hexulose-6-phosphate_synth"/>
</dbReference>
<comment type="similarity">
    <text evidence="3">Belongs to the HPS/KGPDC family. HPS subfamily.</text>
</comment>
<dbReference type="EMBL" id="NIPR01000052">
    <property type="protein sequence ID" value="PMD68198.1"/>
    <property type="molecule type" value="Genomic_DNA"/>
</dbReference>
<reference evidence="9 10" key="1">
    <citation type="submission" date="2017-05" db="EMBL/GenBank/DDBJ databases">
        <title>Lactobacillus nurukis nov., sp. nov., isolated from nuruk.</title>
        <authorList>
            <person name="Kim S.-J."/>
        </authorList>
    </citation>
    <scope>NUCLEOTIDE SEQUENCE [LARGE SCALE GENOMIC DNA]</scope>
    <source>
        <strain evidence="9 10">SYF10-1a</strain>
    </source>
</reference>
<dbReference type="CDD" id="cd04726">
    <property type="entry name" value="KGPDC_HPS"/>
    <property type="match status" value="1"/>
</dbReference>
<dbReference type="InterPro" id="IPR001754">
    <property type="entry name" value="OMPdeCOase_dom"/>
</dbReference>
<name>A0A2N7AS62_9LACO</name>
<dbReference type="Gene3D" id="3.20.20.70">
    <property type="entry name" value="Aldolase class I"/>
    <property type="match status" value="1"/>
</dbReference>
<evidence type="ECO:0000256" key="3">
    <source>
        <dbReference type="ARBA" id="ARBA00006350"/>
    </source>
</evidence>
<dbReference type="InterPro" id="IPR011060">
    <property type="entry name" value="RibuloseP-bd_barrel"/>
</dbReference>